<dbReference type="PANTHER" id="PTHR42869:SF1">
    <property type="entry name" value="SLL0572 PROTEIN"/>
    <property type="match status" value="1"/>
</dbReference>
<dbReference type="Gene3D" id="3.40.50.300">
    <property type="entry name" value="P-loop containing nucleotide triphosphate hydrolases"/>
    <property type="match status" value="1"/>
</dbReference>
<sequence>MAVDNRAKHEGPRVLIMGAAGRDFHNFNVRFRDNPDYRVMAFTAAQIPNIADRLYPASLAGSLYPSGIPIYPEQELDRLIRLHHIELVVFAYSDIAHESLMRQASVVLAAGADFSLLGPRSTMLSGKKPVVSVCATRTGAGKSPVARRVVAILQRAGLRVATVRHPMPYGDLVKQAVQRFDSLADLDAAGCTIEEREEYEPHVAQGCPVYAGVDYGRILHEAEGWADIIVWDGGNNDWSFFVPDLEIVLLDPHRADEQDFFPGEVNLLRADVVVLTKLDTATSTQVAAARRLIERLNPRATLVETVMPLSGDESGLIAGKRVLVIEDGPTLTHGGMAFGAGYLMAERHRARAIVDPRPSAVGSLNGTFQQYPHIGPVLPAMGYGPQQIRDLEETIRSVDCDLVVIATPVDLRRLIRIAQPTVRVRYDVEDHGRPTLADVLQGVIRKAKGA</sequence>
<dbReference type="RefSeq" id="WP_246507668.1">
    <property type="nucleotide sequence ID" value="NZ_CAJNBJ010000016.1"/>
</dbReference>
<dbReference type="SUPFAM" id="SSF52540">
    <property type="entry name" value="P-loop containing nucleoside triphosphate hydrolases"/>
    <property type="match status" value="1"/>
</dbReference>
<keyword evidence="2" id="KW-1185">Reference proteome</keyword>
<reference evidence="1 2" key="1">
    <citation type="submission" date="2021-02" db="EMBL/GenBank/DDBJ databases">
        <authorList>
            <person name="Han P."/>
        </authorList>
    </citation>
    <scope>NUCLEOTIDE SEQUENCE [LARGE SCALE GENOMIC DNA]</scope>
    <source>
        <strain evidence="1">Candidatus Nitrospira sp. ZN2</strain>
    </source>
</reference>
<protein>
    <submittedName>
        <fullName evidence="1">GTPase</fullName>
    </submittedName>
</protein>
<gene>
    <name evidence="1" type="ORF">NSPZN2_30593</name>
</gene>
<dbReference type="PANTHER" id="PTHR42869">
    <property type="entry name" value="SLL0572 PROTEIN"/>
    <property type="match status" value="1"/>
</dbReference>
<name>A0ABN7LQK3_9BACT</name>
<accession>A0ABN7LQK3</accession>
<dbReference type="EMBL" id="CAJNBJ010000016">
    <property type="protein sequence ID" value="CAE6759923.1"/>
    <property type="molecule type" value="Genomic_DNA"/>
</dbReference>
<dbReference type="InterPro" id="IPR027417">
    <property type="entry name" value="P-loop_NTPase"/>
</dbReference>
<dbReference type="Gene3D" id="3.40.50.720">
    <property type="entry name" value="NAD(P)-binding Rossmann-like Domain"/>
    <property type="match status" value="1"/>
</dbReference>
<evidence type="ECO:0000313" key="2">
    <source>
        <dbReference type="Proteomes" id="UP000675880"/>
    </source>
</evidence>
<dbReference type="InterPro" id="IPR053199">
    <property type="entry name" value="cDPG_synthetase-like"/>
</dbReference>
<dbReference type="Proteomes" id="UP000675880">
    <property type="component" value="Unassembled WGS sequence"/>
</dbReference>
<evidence type="ECO:0000313" key="1">
    <source>
        <dbReference type="EMBL" id="CAE6759923.1"/>
    </source>
</evidence>
<organism evidence="1 2">
    <name type="scientific">Nitrospira defluvii</name>
    <dbReference type="NCBI Taxonomy" id="330214"/>
    <lineage>
        <taxon>Bacteria</taxon>
        <taxon>Pseudomonadati</taxon>
        <taxon>Nitrospirota</taxon>
        <taxon>Nitrospiria</taxon>
        <taxon>Nitrospirales</taxon>
        <taxon>Nitrospiraceae</taxon>
        <taxon>Nitrospira</taxon>
    </lineage>
</organism>
<proteinExistence type="predicted"/>
<comment type="caution">
    <text evidence="1">The sequence shown here is derived from an EMBL/GenBank/DDBJ whole genome shotgun (WGS) entry which is preliminary data.</text>
</comment>